<dbReference type="eggNOG" id="COG0332">
    <property type="taxonomic scope" value="Bacteria"/>
</dbReference>
<comment type="domain">
    <text evidence="12">The last Arg residue of the ACP-binding site is essential for the weak association between ACP/AcpP and FabH.</text>
</comment>
<dbReference type="SUPFAM" id="SSF53901">
    <property type="entry name" value="Thiolase-like"/>
    <property type="match status" value="1"/>
</dbReference>
<evidence type="ECO:0000313" key="15">
    <source>
        <dbReference type="EMBL" id="AIT10077.1"/>
    </source>
</evidence>
<dbReference type="GO" id="GO:0033818">
    <property type="term" value="F:beta-ketoacyl-acyl-carrier-protein synthase III activity"/>
    <property type="evidence" value="ECO:0007669"/>
    <property type="project" value="UniProtKB-UniRule"/>
</dbReference>
<comment type="pathway">
    <text evidence="1 12">Lipid metabolism; fatty acid biosynthesis.</text>
</comment>
<dbReference type="Gene3D" id="3.40.47.10">
    <property type="match status" value="1"/>
</dbReference>
<dbReference type="PANTHER" id="PTHR43091:SF1">
    <property type="entry name" value="BETA-KETOACYL-[ACYL-CARRIER-PROTEIN] SYNTHASE III, CHLOROPLASTIC"/>
    <property type="match status" value="1"/>
</dbReference>
<feature type="active site" evidence="12">
    <location>
        <position position="280"/>
    </location>
</feature>
<keyword evidence="10 12" id="KW-0012">Acyltransferase</keyword>
<sequence length="323" mass="35116">MFAQILGTGSYLPEKILTNEDISKFVDTSDEWIKQRVGIERRHCANETETTSFMATEAAKKALEAANLNANDIDTIIVATSTADFIMPSTASIVQKNLAIEGFKVRCFDVSAACSGFVYALDIAKQYIETEISKNILVIGAEKMTRVLDWKDRSTCVLFGDGAGAVVVSSSQKKKILSSLLFTDGSCLDMLNVPNNLPTTRGQAISIDPYLHMEGNKVFKFAVSRLASLADDLIKEANITADDIDWLVPHQANFRILNSTANKINMPMSKVVTTLQDHGNTSAASIPLALDHAVRTNQIKPGETIISEAFGAGFVWGGFIAEI</sequence>
<dbReference type="EC" id="2.3.1.180" evidence="3 12"/>
<feature type="active site" evidence="12">
    <location>
        <position position="250"/>
    </location>
</feature>
<dbReference type="GO" id="GO:0005737">
    <property type="term" value="C:cytoplasm"/>
    <property type="evidence" value="ECO:0007669"/>
    <property type="project" value="UniProtKB-SubCell"/>
</dbReference>
<protein>
    <recommendedName>
        <fullName evidence="3 12">Beta-ketoacyl-[acyl-carrier-protein] synthase III</fullName>
        <shortName evidence="12">Beta-ketoacyl-ACP synthase III</shortName>
        <shortName evidence="12">KAS III</shortName>
        <ecNumber evidence="3 12">2.3.1.180</ecNumber>
    </recommendedName>
    <alternativeName>
        <fullName evidence="12">3-oxoacyl-[acyl-carrier-protein] synthase 3</fullName>
    </alternativeName>
    <alternativeName>
        <fullName evidence="12">3-oxoacyl-[acyl-carrier-protein] synthase III</fullName>
    </alternativeName>
</protein>
<reference evidence="15 16" key="1">
    <citation type="submission" date="2014-10" db="EMBL/GenBank/DDBJ databases">
        <title>Whole genome sequence of Francisella endociliophora strain FSC1006, isolated from a laboratory culture of the marine ciliate Euplotes raikovi.</title>
        <authorList>
            <person name="Granberg M."/>
            <person name="Backman S."/>
            <person name="Lundmark E."/>
            <person name="Nilsson E."/>
            <person name="Karlsson E."/>
            <person name="Thelaus J."/>
            <person name="Ohrman C."/>
            <person name="Larkeryd A."/>
            <person name="Stenberg P."/>
        </authorList>
    </citation>
    <scope>NUCLEOTIDE SEQUENCE [LARGE SCALE GENOMIC DNA]</scope>
    <source>
        <strain evidence="15 16">FSC1006</strain>
    </source>
</reference>
<dbReference type="Proteomes" id="UP000029672">
    <property type="component" value="Chromosome"/>
</dbReference>
<dbReference type="KEGG" id="frf:LO80_08910"/>
<keyword evidence="6 12" id="KW-0276">Fatty acid metabolism</keyword>
<keyword evidence="8 12" id="KW-0275">Fatty acid biosynthesis</keyword>
<comment type="catalytic activity">
    <reaction evidence="11">
        <text>malonyl-[ACP] + acetyl-CoA + H(+) = 3-oxobutanoyl-[ACP] + CO2 + CoA</text>
        <dbReference type="Rhea" id="RHEA:12080"/>
        <dbReference type="Rhea" id="RHEA-COMP:9623"/>
        <dbReference type="Rhea" id="RHEA-COMP:9625"/>
        <dbReference type="ChEBI" id="CHEBI:15378"/>
        <dbReference type="ChEBI" id="CHEBI:16526"/>
        <dbReference type="ChEBI" id="CHEBI:57287"/>
        <dbReference type="ChEBI" id="CHEBI:57288"/>
        <dbReference type="ChEBI" id="CHEBI:78449"/>
        <dbReference type="ChEBI" id="CHEBI:78450"/>
        <dbReference type="EC" id="2.3.1.180"/>
    </reaction>
    <physiologicalReaction direction="left-to-right" evidence="11">
        <dbReference type="Rhea" id="RHEA:12081"/>
    </physiologicalReaction>
</comment>
<feature type="domain" description="Beta-ketoacyl-[acyl-carrier-protein] synthase III C-terminal" evidence="13">
    <location>
        <begin position="235"/>
        <end position="322"/>
    </location>
</feature>
<evidence type="ECO:0000256" key="10">
    <source>
        <dbReference type="ARBA" id="ARBA00023315"/>
    </source>
</evidence>
<evidence type="ECO:0000256" key="1">
    <source>
        <dbReference type="ARBA" id="ARBA00005194"/>
    </source>
</evidence>
<evidence type="ECO:0000256" key="11">
    <source>
        <dbReference type="ARBA" id="ARBA00051096"/>
    </source>
</evidence>
<dbReference type="FunFam" id="3.40.47.10:FF:000004">
    <property type="entry name" value="3-oxoacyl-[acyl-carrier-protein] synthase 3"/>
    <property type="match status" value="1"/>
</dbReference>
<keyword evidence="12" id="KW-0963">Cytoplasm</keyword>
<dbReference type="CDD" id="cd00830">
    <property type="entry name" value="KAS_III"/>
    <property type="match status" value="1"/>
</dbReference>
<dbReference type="AlphaFoldDB" id="A0A097ERA9"/>
<keyword evidence="5 12" id="KW-0808">Transferase</keyword>
<comment type="subcellular location">
    <subcellularLocation>
        <location evidence="12">Cytoplasm</location>
    </subcellularLocation>
</comment>
<evidence type="ECO:0000256" key="9">
    <source>
        <dbReference type="ARBA" id="ARBA00023268"/>
    </source>
</evidence>
<keyword evidence="16" id="KW-1185">Reference proteome</keyword>
<organism evidence="15 16">
    <name type="scientific">Candidatus Francisella endociliophora</name>
    <dbReference type="NCBI Taxonomy" id="653937"/>
    <lineage>
        <taxon>Bacteria</taxon>
        <taxon>Pseudomonadati</taxon>
        <taxon>Pseudomonadota</taxon>
        <taxon>Gammaproteobacteria</taxon>
        <taxon>Thiotrichales</taxon>
        <taxon>Francisellaceae</taxon>
        <taxon>Francisella</taxon>
    </lineage>
</organism>
<dbReference type="InterPro" id="IPR013747">
    <property type="entry name" value="ACP_syn_III_C"/>
</dbReference>
<comment type="subunit">
    <text evidence="12">Homodimer.</text>
</comment>
<evidence type="ECO:0000256" key="12">
    <source>
        <dbReference type="HAMAP-Rule" id="MF_01815"/>
    </source>
</evidence>
<evidence type="ECO:0000256" key="7">
    <source>
        <dbReference type="ARBA" id="ARBA00023098"/>
    </source>
</evidence>
<evidence type="ECO:0000256" key="3">
    <source>
        <dbReference type="ARBA" id="ARBA00012333"/>
    </source>
</evidence>
<keyword evidence="4 12" id="KW-0444">Lipid biosynthesis</keyword>
<keyword evidence="9 12" id="KW-0511">Multifunctional enzyme</keyword>
<dbReference type="GO" id="GO:0004315">
    <property type="term" value="F:3-oxoacyl-[acyl-carrier-protein] synthase activity"/>
    <property type="evidence" value="ECO:0007669"/>
    <property type="project" value="InterPro"/>
</dbReference>
<dbReference type="PANTHER" id="PTHR43091">
    <property type="entry name" value="3-OXOACYL-[ACYL-CARRIER-PROTEIN] SYNTHASE"/>
    <property type="match status" value="1"/>
</dbReference>
<feature type="region of interest" description="ACP-binding" evidence="12">
    <location>
        <begin position="251"/>
        <end position="255"/>
    </location>
</feature>
<feature type="active site" evidence="12">
    <location>
        <position position="114"/>
    </location>
</feature>
<dbReference type="InterPro" id="IPR004655">
    <property type="entry name" value="FabH"/>
</dbReference>
<name>A0A097ERA9_9GAMM</name>
<dbReference type="EMBL" id="CP009574">
    <property type="protein sequence ID" value="AIT10077.1"/>
    <property type="molecule type" value="Genomic_DNA"/>
</dbReference>
<dbReference type="STRING" id="1547445.LO80_08910"/>
<dbReference type="HOGENOM" id="CLU_039592_2_2_6"/>
<dbReference type="UniPathway" id="UPA00094"/>
<evidence type="ECO:0000256" key="2">
    <source>
        <dbReference type="ARBA" id="ARBA00008642"/>
    </source>
</evidence>
<dbReference type="Pfam" id="PF08545">
    <property type="entry name" value="ACP_syn_III"/>
    <property type="match status" value="1"/>
</dbReference>
<comment type="function">
    <text evidence="12">Catalyzes the condensation reaction of fatty acid synthesis by the addition to an acyl acceptor of two carbons from malonyl-ACP. Catalyzes the first condensation reaction which initiates fatty acid synthesis and may therefore play a role in governing the total rate of fatty acid production. Possesses both acetoacetyl-ACP synthase and acetyl transacylase activities. Its substrate specificity determines the biosynthesis of branched-chain and/or straight-chain of fatty acids.</text>
</comment>
<evidence type="ECO:0000259" key="14">
    <source>
        <dbReference type="Pfam" id="PF08545"/>
    </source>
</evidence>
<dbReference type="InterPro" id="IPR016039">
    <property type="entry name" value="Thiolase-like"/>
</dbReference>
<evidence type="ECO:0000256" key="4">
    <source>
        <dbReference type="ARBA" id="ARBA00022516"/>
    </source>
</evidence>
<evidence type="ECO:0000256" key="8">
    <source>
        <dbReference type="ARBA" id="ARBA00023160"/>
    </source>
</evidence>
<evidence type="ECO:0000313" key="16">
    <source>
        <dbReference type="Proteomes" id="UP000029672"/>
    </source>
</evidence>
<evidence type="ECO:0000256" key="5">
    <source>
        <dbReference type="ARBA" id="ARBA00022679"/>
    </source>
</evidence>
<keyword evidence="7 12" id="KW-0443">Lipid metabolism</keyword>
<accession>A0A097ERA9</accession>
<evidence type="ECO:0000259" key="13">
    <source>
        <dbReference type="Pfam" id="PF08541"/>
    </source>
</evidence>
<dbReference type="Pfam" id="PF08541">
    <property type="entry name" value="ACP_syn_III_C"/>
    <property type="match status" value="1"/>
</dbReference>
<feature type="domain" description="Beta-ketoacyl-[acyl-carrier-protein] synthase III N-terminal" evidence="14">
    <location>
        <begin position="108"/>
        <end position="185"/>
    </location>
</feature>
<comment type="similarity">
    <text evidence="2 12">Belongs to the thiolase-like superfamily. FabH family.</text>
</comment>
<dbReference type="RefSeq" id="WP_040010451.1">
    <property type="nucleotide sequence ID" value="NZ_CP009574.1"/>
</dbReference>
<dbReference type="OrthoDB" id="9815506at2"/>
<dbReference type="InterPro" id="IPR013751">
    <property type="entry name" value="ACP_syn_III_N"/>
</dbReference>
<dbReference type="NCBIfam" id="TIGR00747">
    <property type="entry name" value="fabH"/>
    <property type="match status" value="1"/>
</dbReference>
<proteinExistence type="inferred from homology"/>
<evidence type="ECO:0000256" key="6">
    <source>
        <dbReference type="ARBA" id="ARBA00022832"/>
    </source>
</evidence>
<gene>
    <name evidence="12" type="primary">fabH</name>
    <name evidence="15" type="ORF">LO80_08910</name>
</gene>
<dbReference type="GO" id="GO:0006633">
    <property type="term" value="P:fatty acid biosynthetic process"/>
    <property type="evidence" value="ECO:0007669"/>
    <property type="project" value="UniProtKB-UniRule"/>
</dbReference>
<dbReference type="NCBIfam" id="NF006829">
    <property type="entry name" value="PRK09352.1"/>
    <property type="match status" value="1"/>
</dbReference>
<dbReference type="HAMAP" id="MF_01815">
    <property type="entry name" value="FabH"/>
    <property type="match status" value="1"/>
</dbReference>